<evidence type="ECO:0000313" key="3">
    <source>
        <dbReference type="Proteomes" id="UP000179807"/>
    </source>
</evidence>
<reference evidence="2" key="1">
    <citation type="submission" date="2016-10" db="EMBL/GenBank/DDBJ databases">
        <authorList>
            <person name="Benchimol M."/>
            <person name="Almeida L.G."/>
            <person name="Vasconcelos A.T."/>
            <person name="Perreira-Neves A."/>
            <person name="Rosa I.A."/>
            <person name="Tasca T."/>
            <person name="Bogo M.R."/>
            <person name="de Souza W."/>
        </authorList>
    </citation>
    <scope>NUCLEOTIDE SEQUENCE [LARGE SCALE GENOMIC DNA]</scope>
    <source>
        <strain evidence="2">K</strain>
    </source>
</reference>
<dbReference type="EMBL" id="MLAK01001248">
    <property type="protein sequence ID" value="OHS95379.1"/>
    <property type="molecule type" value="Genomic_DNA"/>
</dbReference>
<accession>A0A1J4JCJ3</accession>
<name>A0A1J4JCJ3_9EUKA</name>
<dbReference type="InterPro" id="IPR027417">
    <property type="entry name" value="P-loop_NTPase"/>
</dbReference>
<keyword evidence="1" id="KW-0547">Nucleotide-binding</keyword>
<dbReference type="PRINTS" id="PR00449">
    <property type="entry name" value="RASTRNSFRMNG"/>
</dbReference>
<dbReference type="Gene3D" id="3.40.50.300">
    <property type="entry name" value="P-loop containing nucleotide triphosphate hydrolases"/>
    <property type="match status" value="1"/>
</dbReference>
<dbReference type="VEuPathDB" id="TrichDB:TRFO_10510"/>
<dbReference type="PANTHER" id="PTHR47978">
    <property type="match status" value="1"/>
</dbReference>
<protein>
    <submittedName>
        <fullName evidence="2">GTP-binding protein YPT6</fullName>
    </submittedName>
</protein>
<dbReference type="Proteomes" id="UP000179807">
    <property type="component" value="Unassembled WGS sequence"/>
</dbReference>
<dbReference type="PROSITE" id="PS51421">
    <property type="entry name" value="RAS"/>
    <property type="match status" value="1"/>
</dbReference>
<dbReference type="FunFam" id="3.40.50.300:FF:001462">
    <property type="entry name" value="Small GTP-binding protein, putative"/>
    <property type="match status" value="1"/>
</dbReference>
<gene>
    <name evidence="2" type="primary">YPT6</name>
    <name evidence="2" type="ORF">TRFO_10510</name>
</gene>
<dbReference type="InterPro" id="IPR001806">
    <property type="entry name" value="Small_GTPase"/>
</dbReference>
<dbReference type="SUPFAM" id="SSF52540">
    <property type="entry name" value="P-loop containing nucleoside triphosphate hydrolases"/>
    <property type="match status" value="1"/>
</dbReference>
<dbReference type="RefSeq" id="XP_068348516.1">
    <property type="nucleotide sequence ID" value="XM_068495500.1"/>
</dbReference>
<evidence type="ECO:0000256" key="1">
    <source>
        <dbReference type="ARBA" id="ARBA00022741"/>
    </source>
</evidence>
<comment type="caution">
    <text evidence="2">The sequence shown here is derived from an EMBL/GenBank/DDBJ whole genome shotgun (WGS) entry which is preliminary data.</text>
</comment>
<dbReference type="InterPro" id="IPR005225">
    <property type="entry name" value="Small_GTP-bd"/>
</dbReference>
<dbReference type="NCBIfam" id="TIGR00231">
    <property type="entry name" value="small_GTP"/>
    <property type="match status" value="1"/>
</dbReference>
<proteinExistence type="predicted"/>
<dbReference type="GeneID" id="94830204"/>
<keyword evidence="3" id="KW-1185">Reference proteome</keyword>
<evidence type="ECO:0000313" key="2">
    <source>
        <dbReference type="EMBL" id="OHS95379.1"/>
    </source>
</evidence>
<dbReference type="SMART" id="SM00174">
    <property type="entry name" value="RHO"/>
    <property type="match status" value="1"/>
</dbReference>
<dbReference type="CDD" id="cd00154">
    <property type="entry name" value="Rab"/>
    <property type="match status" value="1"/>
</dbReference>
<dbReference type="PROSITE" id="PS51420">
    <property type="entry name" value="RHO"/>
    <property type="match status" value="1"/>
</dbReference>
<sequence length="194" mass="21575">MEDSEKKEYKVVFLGSSGVGKTSIIVRETQNAYDEFHENTIVDNINYTAYIDGSPVKINLWDTAGQEKYRNIVPLYYRGSSVACLVFSLAERSTFDDLDGWMKDIVNSTEAKPSLILVGGKKDLTRQIEVESEEAEEYAQKIGAKYIDTSAKTGENISELFSLIASLAITKNTSELNSVQIEVCGPTKNEDKCC</sequence>
<dbReference type="SMART" id="SM00176">
    <property type="entry name" value="RAN"/>
    <property type="match status" value="1"/>
</dbReference>
<dbReference type="GO" id="GO:0005525">
    <property type="term" value="F:GTP binding"/>
    <property type="evidence" value="ECO:0007669"/>
    <property type="project" value="InterPro"/>
</dbReference>
<dbReference type="Pfam" id="PF00071">
    <property type="entry name" value="Ras"/>
    <property type="match status" value="1"/>
</dbReference>
<organism evidence="2 3">
    <name type="scientific">Tritrichomonas foetus</name>
    <dbReference type="NCBI Taxonomy" id="1144522"/>
    <lineage>
        <taxon>Eukaryota</taxon>
        <taxon>Metamonada</taxon>
        <taxon>Parabasalia</taxon>
        <taxon>Tritrichomonadida</taxon>
        <taxon>Tritrichomonadidae</taxon>
        <taxon>Tritrichomonas</taxon>
    </lineage>
</organism>
<dbReference type="PROSITE" id="PS51419">
    <property type="entry name" value="RAB"/>
    <property type="match status" value="1"/>
</dbReference>
<dbReference type="AlphaFoldDB" id="A0A1J4JCJ3"/>
<dbReference type="SMART" id="SM00175">
    <property type="entry name" value="RAB"/>
    <property type="match status" value="1"/>
</dbReference>
<dbReference type="SMART" id="SM00173">
    <property type="entry name" value="RAS"/>
    <property type="match status" value="1"/>
</dbReference>
<dbReference type="GO" id="GO:0003924">
    <property type="term" value="F:GTPase activity"/>
    <property type="evidence" value="ECO:0007669"/>
    <property type="project" value="InterPro"/>
</dbReference>